<accession>X1C7I7</accession>
<dbReference type="Pfam" id="PF02945">
    <property type="entry name" value="Endonuclease_7"/>
    <property type="match status" value="1"/>
</dbReference>
<gene>
    <name evidence="1" type="ORF">S01H4_27137</name>
</gene>
<dbReference type="InterPro" id="IPR044925">
    <property type="entry name" value="His-Me_finger_sf"/>
</dbReference>
<dbReference type="InterPro" id="IPR038563">
    <property type="entry name" value="Endonuclease_7_sf"/>
</dbReference>
<name>X1C7I7_9ZZZZ</name>
<organism evidence="1">
    <name type="scientific">marine sediment metagenome</name>
    <dbReference type="NCBI Taxonomy" id="412755"/>
    <lineage>
        <taxon>unclassified sequences</taxon>
        <taxon>metagenomes</taxon>
        <taxon>ecological metagenomes</taxon>
    </lineage>
</organism>
<dbReference type="EMBL" id="BART01013200">
    <property type="protein sequence ID" value="GAG89272.1"/>
    <property type="molecule type" value="Genomic_DNA"/>
</dbReference>
<protein>
    <recommendedName>
        <fullName evidence="2">Recombination endonuclease VII</fullName>
    </recommendedName>
</protein>
<evidence type="ECO:0000313" key="1">
    <source>
        <dbReference type="EMBL" id="GAG89272.1"/>
    </source>
</evidence>
<dbReference type="AlphaFoldDB" id="X1C7I7"/>
<dbReference type="Gene3D" id="3.40.1800.10">
    <property type="entry name" value="His-Me finger endonucleases"/>
    <property type="match status" value="1"/>
</dbReference>
<evidence type="ECO:0008006" key="2">
    <source>
        <dbReference type="Google" id="ProtNLM"/>
    </source>
</evidence>
<proteinExistence type="predicted"/>
<sequence length="107" mass="13050">MKTSQHRLNWLKDWRKKNKDKIKIQRRNALLKHRYGITLDDYNKLLEKQNNCCALCKRHKDDFTRSMHVDHDHTTGKIRGILCGHCNSKLGWYENWKKKIENYLRNN</sequence>
<dbReference type="SUPFAM" id="SSF54060">
    <property type="entry name" value="His-Me finger endonucleases"/>
    <property type="match status" value="1"/>
</dbReference>
<comment type="caution">
    <text evidence="1">The sequence shown here is derived from an EMBL/GenBank/DDBJ whole genome shotgun (WGS) entry which is preliminary data.</text>
</comment>
<dbReference type="InterPro" id="IPR004211">
    <property type="entry name" value="Endonuclease_7"/>
</dbReference>
<reference evidence="1" key="1">
    <citation type="journal article" date="2014" name="Front. Microbiol.">
        <title>High frequency of phylogenetically diverse reductive dehalogenase-homologous genes in deep subseafloor sedimentary metagenomes.</title>
        <authorList>
            <person name="Kawai M."/>
            <person name="Futagami T."/>
            <person name="Toyoda A."/>
            <person name="Takaki Y."/>
            <person name="Nishi S."/>
            <person name="Hori S."/>
            <person name="Arai W."/>
            <person name="Tsubouchi T."/>
            <person name="Morono Y."/>
            <person name="Uchiyama I."/>
            <person name="Ito T."/>
            <person name="Fujiyama A."/>
            <person name="Inagaki F."/>
            <person name="Takami H."/>
        </authorList>
    </citation>
    <scope>NUCLEOTIDE SEQUENCE</scope>
    <source>
        <strain evidence="1">Expedition CK06-06</strain>
    </source>
</reference>